<evidence type="ECO:0000313" key="3">
    <source>
        <dbReference type="Proteomes" id="UP000078541"/>
    </source>
</evidence>
<reference evidence="2 3" key="1">
    <citation type="submission" date="2016-03" db="EMBL/GenBank/DDBJ databases">
        <title>Trachymyrmex septentrionalis WGS genome.</title>
        <authorList>
            <person name="Nygaard S."/>
            <person name="Hu H."/>
            <person name="Boomsma J."/>
            <person name="Zhang G."/>
        </authorList>
    </citation>
    <scope>NUCLEOTIDE SEQUENCE [LARGE SCALE GENOMIC DNA]</scope>
    <source>
        <strain evidence="2">Tsep2-gDNA-1</strain>
        <tissue evidence="2">Whole body</tissue>
    </source>
</reference>
<evidence type="ECO:0000256" key="1">
    <source>
        <dbReference type="SAM" id="MobiDB-lite"/>
    </source>
</evidence>
<protein>
    <submittedName>
        <fullName evidence="2">Uncharacterized protein</fullName>
    </submittedName>
</protein>
<gene>
    <name evidence="2" type="ORF">ALC56_10923</name>
</gene>
<name>A0A195F228_9HYME</name>
<evidence type="ECO:0000313" key="2">
    <source>
        <dbReference type="EMBL" id="KYN34436.1"/>
    </source>
</evidence>
<organism evidence="2 3">
    <name type="scientific">Trachymyrmex septentrionalis</name>
    <dbReference type="NCBI Taxonomy" id="34720"/>
    <lineage>
        <taxon>Eukaryota</taxon>
        <taxon>Metazoa</taxon>
        <taxon>Ecdysozoa</taxon>
        <taxon>Arthropoda</taxon>
        <taxon>Hexapoda</taxon>
        <taxon>Insecta</taxon>
        <taxon>Pterygota</taxon>
        <taxon>Neoptera</taxon>
        <taxon>Endopterygota</taxon>
        <taxon>Hymenoptera</taxon>
        <taxon>Apocrita</taxon>
        <taxon>Aculeata</taxon>
        <taxon>Formicoidea</taxon>
        <taxon>Formicidae</taxon>
        <taxon>Myrmicinae</taxon>
        <taxon>Trachymyrmex</taxon>
    </lineage>
</organism>
<dbReference type="EMBL" id="KQ981856">
    <property type="protein sequence ID" value="KYN34436.1"/>
    <property type="molecule type" value="Genomic_DNA"/>
</dbReference>
<keyword evidence="3" id="KW-1185">Reference proteome</keyword>
<accession>A0A195F228</accession>
<proteinExistence type="predicted"/>
<dbReference type="AlphaFoldDB" id="A0A195F228"/>
<sequence>MQSRSLGLRFTYDAHDVLFYPLIFSHVSFYPLIISKQRGQTIHHAYHTLASSNPQTDDPTILTAETRCDGKLWRAGGWPVHRVRALVKTNLSIAKEREREREKTEREKEINSGRETGARRNESKEPTEPVYREELSESAVYAAARRDSSLLGVYGRRVSQKHGINRQNDTESLSELYSNIIHSLSPF</sequence>
<dbReference type="Proteomes" id="UP000078541">
    <property type="component" value="Unassembled WGS sequence"/>
</dbReference>
<feature type="region of interest" description="Disordered" evidence="1">
    <location>
        <begin position="96"/>
        <end position="131"/>
    </location>
</feature>